<dbReference type="PIRSF" id="PIRSF005690">
    <property type="entry name" value="GerBA"/>
    <property type="match status" value="1"/>
</dbReference>
<dbReference type="EMBL" id="JADCNN020000013">
    <property type="protein sequence ID" value="MBM6996985.1"/>
    <property type="molecule type" value="Genomic_DNA"/>
</dbReference>
<keyword evidence="6" id="KW-1185">Reference proteome</keyword>
<organism evidence="5 6">
    <name type="scientific">Paenibacillus rhizolycopersici</name>
    <dbReference type="NCBI Taxonomy" id="2780073"/>
    <lineage>
        <taxon>Bacteria</taxon>
        <taxon>Bacillati</taxon>
        <taxon>Bacillota</taxon>
        <taxon>Bacilli</taxon>
        <taxon>Bacillales</taxon>
        <taxon>Paenibacillaceae</taxon>
        <taxon>Paenibacillus</taxon>
    </lineage>
</organism>
<evidence type="ECO:0000256" key="1">
    <source>
        <dbReference type="ARBA" id="ARBA00005278"/>
    </source>
</evidence>
<feature type="transmembrane region" description="Helical" evidence="4">
    <location>
        <begin position="300"/>
        <end position="322"/>
    </location>
</feature>
<evidence type="ECO:0000256" key="3">
    <source>
        <dbReference type="SAM" id="MobiDB-lite"/>
    </source>
</evidence>
<feature type="region of interest" description="Disordered" evidence="3">
    <location>
        <begin position="490"/>
        <end position="515"/>
    </location>
</feature>
<dbReference type="InterPro" id="IPR004995">
    <property type="entry name" value="Spore_Ger"/>
</dbReference>
<name>A0ABS2H6B6_9BACL</name>
<dbReference type="PANTHER" id="PTHR22550:SF5">
    <property type="entry name" value="LEUCINE ZIPPER PROTEIN 4"/>
    <property type="match status" value="1"/>
</dbReference>
<sequence>MQKRKEKHASPHPLALRLEDNLDSLRAAATKRSDLVIRSFHVPGNRNQMECALVYIDGLVDLTSINESLLHPLMNVLSAHAGDSAGRFAAIQNCASAAGPAVIVEDMESLWQQIMQGDTVILVNGYPQAVASGTSGGERRSITEPTTQNVIRGPKEAFTESLRTNTSLISRRLKSPNLRIQNKVIGEQTQTNVSVLYLEGIADESVVREIQERLDRIQTDGILEGGYIEEFIEDAALSPFPTIFNTERPDAATAGLLEGQIAIVVDGSPFVLLAPVTFFTFFDSSEDYYQRFYIASFLRLLRFGAFFVSLLLPSLYIAVTTYHPEMLPTTLLVSLVAQREGVPLPGLIEAFLMEITFEVLREAGIRMPKAIGSAISIVGALVLGQAAVAAGLISAAMVIIVSFTAISNFVIPSPNLSVTVGLIRFALMLLAGTLGLYGVMVGLMLLCIHLASLRSFGVPYLMPVAPLIWTNMKDVFIRFPLWSMRTRPDGIAGNNRLRQKKSLKPQPPRQKPEKE</sequence>
<keyword evidence="4" id="KW-0812">Transmembrane</keyword>
<comment type="similarity">
    <text evidence="1">Belongs to the GerABKA family.</text>
</comment>
<dbReference type="RefSeq" id="WP_193415352.1">
    <property type="nucleotide sequence ID" value="NZ_JADCNN020000013.1"/>
</dbReference>
<dbReference type="InterPro" id="IPR050768">
    <property type="entry name" value="UPF0353/GerABKA_families"/>
</dbReference>
<evidence type="ECO:0000256" key="4">
    <source>
        <dbReference type="SAM" id="Phobius"/>
    </source>
</evidence>
<feature type="transmembrane region" description="Helical" evidence="4">
    <location>
        <begin position="425"/>
        <end position="448"/>
    </location>
</feature>
<reference evidence="5 6" key="1">
    <citation type="submission" date="2021-01" db="EMBL/GenBank/DDBJ databases">
        <title>Paenibacillus sp.nov. isolated from the rhizosphere soil of tomato plant.</title>
        <authorList>
            <person name="Thin K.K."/>
            <person name="Zhang X."/>
            <person name="He S."/>
        </authorList>
    </citation>
    <scope>NUCLEOTIDE SEQUENCE [LARGE SCALE GENOMIC DNA]</scope>
    <source>
        <strain evidence="5 6">DXFW5</strain>
    </source>
</reference>
<evidence type="ECO:0000256" key="2">
    <source>
        <dbReference type="ARBA" id="ARBA00023136"/>
    </source>
</evidence>
<evidence type="ECO:0000313" key="6">
    <source>
        <dbReference type="Proteomes" id="UP001516620"/>
    </source>
</evidence>
<feature type="transmembrane region" description="Helical" evidence="4">
    <location>
        <begin position="372"/>
        <end position="405"/>
    </location>
</feature>
<dbReference type="PANTHER" id="PTHR22550">
    <property type="entry name" value="SPORE GERMINATION PROTEIN"/>
    <property type="match status" value="1"/>
</dbReference>
<dbReference type="Pfam" id="PF03323">
    <property type="entry name" value="GerA"/>
    <property type="match status" value="1"/>
</dbReference>
<keyword evidence="2 4" id="KW-0472">Membrane</keyword>
<gene>
    <name evidence="5" type="ORF">IM700_015105</name>
</gene>
<evidence type="ECO:0000313" key="5">
    <source>
        <dbReference type="EMBL" id="MBM6996985.1"/>
    </source>
</evidence>
<keyword evidence="4" id="KW-1133">Transmembrane helix</keyword>
<accession>A0ABS2H6B6</accession>
<protein>
    <submittedName>
        <fullName evidence="5">Spore germination protein</fullName>
    </submittedName>
</protein>
<proteinExistence type="inferred from homology"/>
<comment type="caution">
    <text evidence="5">The sequence shown here is derived from an EMBL/GenBank/DDBJ whole genome shotgun (WGS) entry which is preliminary data.</text>
</comment>
<dbReference type="Proteomes" id="UP001516620">
    <property type="component" value="Unassembled WGS sequence"/>
</dbReference>